<dbReference type="Gene3D" id="2.120.10.80">
    <property type="entry name" value="Kelch-type beta propeller"/>
    <property type="match status" value="1"/>
</dbReference>
<organism evidence="2 3">
    <name type="scientific">Microthlaspi erraticum</name>
    <dbReference type="NCBI Taxonomy" id="1685480"/>
    <lineage>
        <taxon>Eukaryota</taxon>
        <taxon>Viridiplantae</taxon>
        <taxon>Streptophyta</taxon>
        <taxon>Embryophyta</taxon>
        <taxon>Tracheophyta</taxon>
        <taxon>Spermatophyta</taxon>
        <taxon>Magnoliopsida</taxon>
        <taxon>eudicotyledons</taxon>
        <taxon>Gunneridae</taxon>
        <taxon>Pentapetalae</taxon>
        <taxon>rosids</taxon>
        <taxon>malvids</taxon>
        <taxon>Brassicales</taxon>
        <taxon>Brassicaceae</taxon>
        <taxon>Coluteocarpeae</taxon>
        <taxon>Microthlaspi</taxon>
    </lineage>
</organism>
<gene>
    <name evidence="2" type="ORF">MERR_LOCUS41853</name>
</gene>
<feature type="domain" description="FKB95-like N-terminal Kelch" evidence="1">
    <location>
        <begin position="49"/>
        <end position="315"/>
    </location>
</feature>
<dbReference type="EMBL" id="CACVBM020001584">
    <property type="protein sequence ID" value="CAA7054617.1"/>
    <property type="molecule type" value="Genomic_DNA"/>
</dbReference>
<proteinExistence type="predicted"/>
<protein>
    <recommendedName>
        <fullName evidence="1">FKB95-like N-terminal Kelch domain-containing protein</fullName>
    </recommendedName>
</protein>
<reference evidence="2" key="1">
    <citation type="submission" date="2020-01" db="EMBL/GenBank/DDBJ databases">
        <authorList>
            <person name="Mishra B."/>
        </authorList>
    </citation>
    <scope>NUCLEOTIDE SEQUENCE [LARGE SCALE GENOMIC DNA]</scope>
</reference>
<accession>A0A6D2KNK7</accession>
<dbReference type="InterPro" id="IPR050354">
    <property type="entry name" value="F-box/kelch-repeat_ARATH"/>
</dbReference>
<dbReference type="SUPFAM" id="SSF117281">
    <property type="entry name" value="Kelch motif"/>
    <property type="match status" value="1"/>
</dbReference>
<dbReference type="OrthoDB" id="532630at2759"/>
<keyword evidence="3" id="KW-1185">Reference proteome</keyword>
<comment type="caution">
    <text evidence="2">The sequence shown here is derived from an EMBL/GenBank/DDBJ whole genome shotgun (WGS) entry which is preliminary data.</text>
</comment>
<name>A0A6D2KNK7_9BRAS</name>
<dbReference type="Pfam" id="PF25210">
    <property type="entry name" value="Kelch_FKB95"/>
    <property type="match status" value="1"/>
</dbReference>
<sequence>MHPPLTPHRHPMCLEIIEEFQKCHLDHPIGKFFGDCTELKVKLDRCFRKEKAVKRKILVPVSSPNFPSVRWSQVSAVGPNIYAIGDASTPSSRVMVMDGHSDTWSDFPSMHGARGLSRSVCVRDGKIYVTGGFNNPDSTNWIEVFDTKTQTWEFLHIPGGEKIYSAEGDELQSVWFEGTLYVRSVVKDKDVTYKVHKGRWREVDREMNYGWGKSLSYCVIEDVFYSYSYLRKIQWFDSKERVWRTLKGLNSLPIIPVYAQSYVRMVDNGGKIAVLWQAYVSGKIPREKQIWCAEIAIDKRQGGEICGRVEWLDVVATTDAQYHLTHALATTV</sequence>
<evidence type="ECO:0000313" key="2">
    <source>
        <dbReference type="EMBL" id="CAA7054617.1"/>
    </source>
</evidence>
<dbReference type="InterPro" id="IPR057499">
    <property type="entry name" value="Kelch_FKB95"/>
</dbReference>
<dbReference type="PANTHER" id="PTHR24414:SF184">
    <property type="entry name" value="GALACTOSE OXIDASE_KELCH REPEAT SUPERFAMILY PROTEIN"/>
    <property type="match status" value="1"/>
</dbReference>
<dbReference type="InterPro" id="IPR015915">
    <property type="entry name" value="Kelch-typ_b-propeller"/>
</dbReference>
<dbReference type="PROSITE" id="PS51808">
    <property type="entry name" value="CHCH"/>
    <property type="match status" value="1"/>
</dbReference>
<dbReference type="PANTHER" id="PTHR24414">
    <property type="entry name" value="F-BOX/KELCH-REPEAT PROTEIN SKIP4"/>
    <property type="match status" value="1"/>
</dbReference>
<evidence type="ECO:0000313" key="3">
    <source>
        <dbReference type="Proteomes" id="UP000467841"/>
    </source>
</evidence>
<evidence type="ECO:0000259" key="1">
    <source>
        <dbReference type="Pfam" id="PF25210"/>
    </source>
</evidence>
<dbReference type="AlphaFoldDB" id="A0A6D2KNK7"/>
<dbReference type="Proteomes" id="UP000467841">
    <property type="component" value="Unassembled WGS sequence"/>
</dbReference>